<organism evidence="1 2">
    <name type="scientific">Aliivibrio wodanis</name>
    <dbReference type="NCBI Taxonomy" id="80852"/>
    <lineage>
        <taxon>Bacteria</taxon>
        <taxon>Pseudomonadati</taxon>
        <taxon>Pseudomonadota</taxon>
        <taxon>Gammaproteobacteria</taxon>
        <taxon>Vibrionales</taxon>
        <taxon>Vibrionaceae</taxon>
        <taxon>Aliivibrio</taxon>
    </lineage>
</organism>
<dbReference type="PATRIC" id="fig|80852.17.peg.4260"/>
<dbReference type="EMBL" id="LN554848">
    <property type="protein sequence ID" value="CED58012.1"/>
    <property type="molecule type" value="Genomic_DNA"/>
</dbReference>
<accession>A0A090IBV3</accession>
<gene>
    <name evidence="1" type="ORF">AWOD_p920_95</name>
</gene>
<dbReference type="KEGG" id="awd:AWOD_p920_95"/>
<name>A0A090IBV3_9GAMM</name>
<reference evidence="2" key="1">
    <citation type="submission" date="2014-09" db="EMBL/GenBank/DDBJ databases">
        <authorList>
            <person name="Hjerde E."/>
        </authorList>
    </citation>
    <scope>NUCLEOTIDE SEQUENCE [LARGE SCALE GENOMIC DNA]</scope>
    <source>
        <strain evidence="2">06/09/139</strain>
        <plasmid evidence="2">pAWOD920</plasmid>
    </source>
</reference>
<geneLocation type="plasmid" evidence="1 2">
    <name>pAWOD920</name>
</geneLocation>
<dbReference type="HOGENOM" id="CLU_2738963_0_0_6"/>
<protein>
    <submittedName>
        <fullName evidence="1">Uncharacterized protein</fullName>
    </submittedName>
</protein>
<dbReference type="AlphaFoldDB" id="A0A090IBV3"/>
<dbReference type="Proteomes" id="UP000032427">
    <property type="component" value="Plasmid pAWOD920"/>
</dbReference>
<keyword evidence="1" id="KW-0614">Plasmid</keyword>
<proteinExistence type="predicted"/>
<evidence type="ECO:0000313" key="1">
    <source>
        <dbReference type="EMBL" id="CED58012.1"/>
    </source>
</evidence>
<keyword evidence="2" id="KW-1185">Reference proteome</keyword>
<evidence type="ECO:0000313" key="2">
    <source>
        <dbReference type="Proteomes" id="UP000032427"/>
    </source>
</evidence>
<sequence>MYLPNFYLLKGDAMRMTSTEIREAAFLIALMREGHKPRPERIDKHAKQRIDDKWYQWQLRKIHEDALILSTPPQLGLAR</sequence>